<keyword evidence="11" id="KW-1185">Reference proteome</keyword>
<evidence type="ECO:0000256" key="6">
    <source>
        <dbReference type="SAM" id="Coils"/>
    </source>
</evidence>
<dbReference type="GO" id="GO:0005886">
    <property type="term" value="C:plasma membrane"/>
    <property type="evidence" value="ECO:0007669"/>
    <property type="project" value="TreeGrafter"/>
</dbReference>
<dbReference type="Gene3D" id="3.30.450.20">
    <property type="entry name" value="PAS domain"/>
    <property type="match status" value="1"/>
</dbReference>
<dbReference type="RefSeq" id="WP_183900305.1">
    <property type="nucleotide sequence ID" value="NZ_JACIDW010000005.1"/>
</dbReference>
<dbReference type="InterPro" id="IPR035965">
    <property type="entry name" value="PAS-like_dom_sf"/>
</dbReference>
<keyword evidence="4" id="KW-0808">Transferase</keyword>
<accession>A0A7W6CQP9</accession>
<protein>
    <recommendedName>
        <fullName evidence="2">histidine kinase</fullName>
        <ecNumber evidence="2">2.7.13.3</ecNumber>
    </recommendedName>
</protein>
<dbReference type="CDD" id="cd00082">
    <property type="entry name" value="HisKA"/>
    <property type="match status" value="1"/>
</dbReference>
<comment type="caution">
    <text evidence="10">The sequence shown here is derived from an EMBL/GenBank/DDBJ whole genome shotgun (WGS) entry which is preliminary data.</text>
</comment>
<evidence type="ECO:0000313" key="10">
    <source>
        <dbReference type="EMBL" id="MBB3964681.1"/>
    </source>
</evidence>
<dbReference type="InterPro" id="IPR003661">
    <property type="entry name" value="HisK_dim/P_dom"/>
</dbReference>
<keyword evidence="5" id="KW-0418">Kinase</keyword>
<dbReference type="Gene3D" id="3.30.565.10">
    <property type="entry name" value="Histidine kinase-like ATPase, C-terminal domain"/>
    <property type="match status" value="1"/>
</dbReference>
<feature type="domain" description="Histidine kinase" evidence="8">
    <location>
        <begin position="1124"/>
        <end position="1345"/>
    </location>
</feature>
<evidence type="ECO:0000256" key="5">
    <source>
        <dbReference type="ARBA" id="ARBA00022777"/>
    </source>
</evidence>
<dbReference type="SUPFAM" id="SSF55874">
    <property type="entry name" value="ATPase domain of HSP90 chaperone/DNA topoisomerase II/histidine kinase"/>
    <property type="match status" value="1"/>
</dbReference>
<feature type="region of interest" description="Disordered" evidence="7">
    <location>
        <begin position="793"/>
        <end position="822"/>
    </location>
</feature>
<name>A0A7W6CQP9_9HYPH</name>
<dbReference type="PROSITE" id="PS50112">
    <property type="entry name" value="PAS"/>
    <property type="match status" value="1"/>
</dbReference>
<feature type="region of interest" description="Disordered" evidence="7">
    <location>
        <begin position="644"/>
        <end position="670"/>
    </location>
</feature>
<dbReference type="SUPFAM" id="SSF47384">
    <property type="entry name" value="Homodimeric domain of signal transducing histidine kinase"/>
    <property type="match status" value="1"/>
</dbReference>
<evidence type="ECO:0000256" key="7">
    <source>
        <dbReference type="SAM" id="MobiDB-lite"/>
    </source>
</evidence>
<gene>
    <name evidence="10" type="ORF">GGQ67_002342</name>
</gene>
<dbReference type="Pfam" id="PF02518">
    <property type="entry name" value="HATPase_c"/>
    <property type="match status" value="1"/>
</dbReference>
<reference evidence="10 11" key="1">
    <citation type="submission" date="2020-08" db="EMBL/GenBank/DDBJ databases">
        <title>Genomic Encyclopedia of Type Strains, Phase IV (KMG-IV): sequencing the most valuable type-strain genomes for metagenomic binning, comparative biology and taxonomic classification.</title>
        <authorList>
            <person name="Goeker M."/>
        </authorList>
    </citation>
    <scope>NUCLEOTIDE SEQUENCE [LARGE SCALE GENOMIC DNA]</scope>
    <source>
        <strain evidence="10 11">DSM 26575</strain>
    </source>
</reference>
<keyword evidence="6" id="KW-0175">Coiled coil</keyword>
<organism evidence="10 11">
    <name type="scientific">Rhizobium metallidurans</name>
    <dbReference type="NCBI Taxonomy" id="1265931"/>
    <lineage>
        <taxon>Bacteria</taxon>
        <taxon>Pseudomonadati</taxon>
        <taxon>Pseudomonadota</taxon>
        <taxon>Alphaproteobacteria</taxon>
        <taxon>Hyphomicrobiales</taxon>
        <taxon>Rhizobiaceae</taxon>
        <taxon>Rhizobium/Agrobacterium group</taxon>
        <taxon>Rhizobium</taxon>
    </lineage>
</organism>
<comment type="catalytic activity">
    <reaction evidence="1">
        <text>ATP + protein L-histidine = ADP + protein N-phospho-L-histidine.</text>
        <dbReference type="EC" id="2.7.13.3"/>
    </reaction>
</comment>
<evidence type="ECO:0000256" key="3">
    <source>
        <dbReference type="ARBA" id="ARBA00022553"/>
    </source>
</evidence>
<dbReference type="InterPro" id="IPR003594">
    <property type="entry name" value="HATPase_dom"/>
</dbReference>
<dbReference type="NCBIfam" id="TIGR00229">
    <property type="entry name" value="sensory_box"/>
    <property type="match status" value="1"/>
</dbReference>
<dbReference type="GO" id="GO:0000155">
    <property type="term" value="F:phosphorelay sensor kinase activity"/>
    <property type="evidence" value="ECO:0007669"/>
    <property type="project" value="InterPro"/>
</dbReference>
<dbReference type="PRINTS" id="PR00344">
    <property type="entry name" value="BCTRLSENSOR"/>
</dbReference>
<feature type="domain" description="PAS" evidence="9">
    <location>
        <begin position="981"/>
        <end position="1059"/>
    </location>
</feature>
<dbReference type="GO" id="GO:0009927">
    <property type="term" value="F:histidine phosphotransfer kinase activity"/>
    <property type="evidence" value="ECO:0007669"/>
    <property type="project" value="TreeGrafter"/>
</dbReference>
<dbReference type="CDD" id="cd00130">
    <property type="entry name" value="PAS"/>
    <property type="match status" value="1"/>
</dbReference>
<dbReference type="Gene3D" id="1.10.287.130">
    <property type="match status" value="1"/>
</dbReference>
<dbReference type="PANTHER" id="PTHR43047">
    <property type="entry name" value="TWO-COMPONENT HISTIDINE PROTEIN KINASE"/>
    <property type="match status" value="1"/>
</dbReference>
<proteinExistence type="predicted"/>
<dbReference type="Pfam" id="PF13188">
    <property type="entry name" value="PAS_8"/>
    <property type="match status" value="1"/>
</dbReference>
<feature type="region of interest" description="Disordered" evidence="7">
    <location>
        <begin position="738"/>
        <end position="781"/>
    </location>
</feature>
<dbReference type="SUPFAM" id="SSF55785">
    <property type="entry name" value="PYP-like sensor domain (PAS domain)"/>
    <property type="match status" value="1"/>
</dbReference>
<feature type="region of interest" description="Disordered" evidence="7">
    <location>
        <begin position="303"/>
        <end position="323"/>
    </location>
</feature>
<evidence type="ECO:0000256" key="2">
    <source>
        <dbReference type="ARBA" id="ARBA00012438"/>
    </source>
</evidence>
<dbReference type="InterPro" id="IPR000014">
    <property type="entry name" value="PAS"/>
</dbReference>
<dbReference type="Pfam" id="PF00989">
    <property type="entry name" value="PAS"/>
    <property type="match status" value="1"/>
</dbReference>
<dbReference type="PROSITE" id="PS50109">
    <property type="entry name" value="HIS_KIN"/>
    <property type="match status" value="1"/>
</dbReference>
<dbReference type="InterPro" id="IPR004358">
    <property type="entry name" value="Sig_transdc_His_kin-like_C"/>
</dbReference>
<dbReference type="InterPro" id="IPR005467">
    <property type="entry name" value="His_kinase_dom"/>
</dbReference>
<dbReference type="InterPro" id="IPR036097">
    <property type="entry name" value="HisK_dim/P_sf"/>
</dbReference>
<keyword evidence="3" id="KW-0597">Phosphoprotein</keyword>
<evidence type="ECO:0000259" key="8">
    <source>
        <dbReference type="PROSITE" id="PS50109"/>
    </source>
</evidence>
<dbReference type="EC" id="2.7.13.3" evidence="2"/>
<dbReference type="InterPro" id="IPR036890">
    <property type="entry name" value="HATPase_C_sf"/>
</dbReference>
<dbReference type="GO" id="GO:0006355">
    <property type="term" value="P:regulation of DNA-templated transcription"/>
    <property type="evidence" value="ECO:0007669"/>
    <property type="project" value="InterPro"/>
</dbReference>
<sequence>MPAVQYPFIDIAVHPRVREHFARGEALVLFSADLARALWANGSGAELFGHPAVYDLLDQGVNRGDITYRQLEVTARQLSRIGDSRNFMIRIAQGFQRVAVQAAVELIDVSGEAAVLVSLPVATRALSTEQSAAQMLKGLDDPDTHMAVIGGEGEIVAASPGFPSLGVTQPTAKALATMAGAHPHGLIKRPVATGKGYLPAAVGRISVEPALYLLFAVETVLGRLDPTDAPDLSTSPVNHIAAPAATFSDAIDAVADIEDIEDAPDETIAEDTDVSEASAVAAEAFEAETVPADEEAFEAGAIEPDLGPSMGAGVGPGMGEETAGFSDAETLADSDPEPETLIAEDNAADDIDDGEEPVIVEKPASVAEAMATDDGEPDEAFHPGETVADDDIAAFEPDDVSAQPEQPPAAIELAEDEAVADQAQADIADPETDAAGPDDEAEVVAAGAEAISDVVQGVENGRFVFKPNSRATRFVWKIDAEGHFSEVSSEFAEAVGPHAADIIGIAFSDVSALFNLDPEGKISEALARRDTWSGKTIHWPIEGTSLAVPVDLAALPTYTRSREFDGFRGFGVVRLSDAAEDPLALGLTFGPDGIAYDDALDQLNDETVTDDLAEETLAEDDIDEAPASVATTDAADAGMDSLVDEEEHSIKDDTPAPAPTQSVETPRAEPPVLRIVETPNRRLTDKIVQLHGVGPGLTNAEQANFREIAKRLEAFGVNTSDEDGETKPAADEAQKAIDEAPRTDLINDNASQGDEVVAETTDQHEDSAEVSGSDEAEQQVANDTADNDAVLSDAEVPSSSEQSPDEPLSKTPDTANDDSDDVTEGLEETVSQMDILASFIPPRVKMTDGFSAGMIDQLPVAVLIHAGDQLIHANPEFMRLTGYNSLQDLADVGGIDALLQRDDIADVSARHDGMMLVTMEDDLVPVSARLQSIRWEDSTALMLALMPVVSERPAPAPDVAPPTDGRAADRMIEKVAKLQVEVEELRSILETATDGVVVIGADGDIRSMNRSASALFNYDEDDTRGKPFVMLFAHESQKAVLDYINGISSHGVASVLNDGREVIGREASGGFVPLFMTLGRLTSSSGYCAVIRDITQWKRTEDELRGAKSAAETANAHKTDFLARVSHEIRTPLNAIIGFSDMMAGERFGPIGHPRYVEYANDIGRSGRHVLDIVNDLLDISKIEAGEMDLDFDAINLNEAISEAVALLQPQANSQRVIIRTALSHAVPDVVADLRSIKQIALNILSNAIRFTPSGGQIVVSTSYEANGSVVLRIRDTGVGMTRSELDQAMKPFRQVSTQSRHRGEGTGLGLPLTKAMVDANRAIFAISSTPNEGTLVEIAFPSQRVLAS</sequence>
<evidence type="ECO:0000256" key="4">
    <source>
        <dbReference type="ARBA" id="ARBA00022679"/>
    </source>
</evidence>
<dbReference type="InterPro" id="IPR013767">
    <property type="entry name" value="PAS_fold"/>
</dbReference>
<evidence type="ECO:0000256" key="1">
    <source>
        <dbReference type="ARBA" id="ARBA00000085"/>
    </source>
</evidence>
<dbReference type="Proteomes" id="UP000582090">
    <property type="component" value="Unassembled WGS sequence"/>
</dbReference>
<dbReference type="SMART" id="SM00388">
    <property type="entry name" value="HisKA"/>
    <property type="match status" value="1"/>
</dbReference>
<dbReference type="PANTHER" id="PTHR43047:SF72">
    <property type="entry name" value="OSMOSENSING HISTIDINE PROTEIN KINASE SLN1"/>
    <property type="match status" value="1"/>
</dbReference>
<evidence type="ECO:0000313" key="11">
    <source>
        <dbReference type="Proteomes" id="UP000582090"/>
    </source>
</evidence>
<dbReference type="EMBL" id="JACIDW010000005">
    <property type="protein sequence ID" value="MBB3964681.1"/>
    <property type="molecule type" value="Genomic_DNA"/>
</dbReference>
<dbReference type="Pfam" id="PF00512">
    <property type="entry name" value="HisKA"/>
    <property type="match status" value="1"/>
</dbReference>
<dbReference type="SMART" id="SM00387">
    <property type="entry name" value="HATPase_c"/>
    <property type="match status" value="1"/>
</dbReference>
<dbReference type="SMART" id="SM00091">
    <property type="entry name" value="PAS"/>
    <property type="match status" value="3"/>
</dbReference>
<evidence type="ECO:0000259" key="9">
    <source>
        <dbReference type="PROSITE" id="PS50112"/>
    </source>
</evidence>
<feature type="coiled-coil region" evidence="6">
    <location>
        <begin position="968"/>
        <end position="995"/>
    </location>
</feature>
<dbReference type="CDD" id="cd00075">
    <property type="entry name" value="HATPase"/>
    <property type="match status" value="1"/>
</dbReference>